<organism evidence="2 3">
    <name type="scientific">Geoanaerobacter pelophilus</name>
    <dbReference type="NCBI Taxonomy" id="60036"/>
    <lineage>
        <taxon>Bacteria</taxon>
        <taxon>Pseudomonadati</taxon>
        <taxon>Thermodesulfobacteriota</taxon>
        <taxon>Desulfuromonadia</taxon>
        <taxon>Geobacterales</taxon>
        <taxon>Geobacteraceae</taxon>
        <taxon>Geoanaerobacter</taxon>
    </lineage>
</organism>
<evidence type="ECO:0000313" key="3">
    <source>
        <dbReference type="Proteomes" id="UP000811899"/>
    </source>
</evidence>
<dbReference type="Proteomes" id="UP000811899">
    <property type="component" value="Unassembled WGS sequence"/>
</dbReference>
<evidence type="ECO:0000313" key="2">
    <source>
        <dbReference type="EMBL" id="MBT0664344.1"/>
    </source>
</evidence>
<gene>
    <name evidence="2" type="ORF">KI809_08525</name>
</gene>
<feature type="compositionally biased region" description="Pro residues" evidence="1">
    <location>
        <begin position="11"/>
        <end position="21"/>
    </location>
</feature>
<feature type="region of interest" description="Disordered" evidence="1">
    <location>
        <begin position="1"/>
        <end position="25"/>
    </location>
</feature>
<dbReference type="InterPro" id="IPR010260">
    <property type="entry name" value="AlpA"/>
</dbReference>
<reference evidence="2 3" key="1">
    <citation type="submission" date="2021-05" db="EMBL/GenBank/DDBJ databases">
        <title>The draft genome of Geobacter pelophilus DSM 12255.</title>
        <authorList>
            <person name="Xu Z."/>
            <person name="Masuda Y."/>
            <person name="Itoh H."/>
            <person name="Senoo K."/>
        </authorList>
    </citation>
    <scope>NUCLEOTIDE SEQUENCE [LARGE SCALE GENOMIC DNA]</scope>
    <source>
        <strain evidence="2 3">DSM 12255</strain>
    </source>
</reference>
<dbReference type="RefSeq" id="WP_214171124.1">
    <property type="nucleotide sequence ID" value="NZ_JAHCVJ010000003.1"/>
</dbReference>
<keyword evidence="3" id="KW-1185">Reference proteome</keyword>
<comment type="caution">
    <text evidence="2">The sequence shown here is derived from an EMBL/GenBank/DDBJ whole genome shotgun (WGS) entry which is preliminary data.</text>
</comment>
<accession>A0AAW4L8J1</accession>
<dbReference type="Pfam" id="PF05930">
    <property type="entry name" value="Phage_AlpA"/>
    <property type="match status" value="1"/>
</dbReference>
<dbReference type="AlphaFoldDB" id="A0AAW4L8J1"/>
<sequence length="81" mass="8908">MQKQKQHQPTEAPPSPSPPATVNPKSLLRLPQVLELIPVSRSAWWAGVKSGLYPAPVKLSANVTCWRASDILEITEGSRHE</sequence>
<dbReference type="EMBL" id="JAHCVJ010000003">
    <property type="protein sequence ID" value="MBT0664344.1"/>
    <property type="molecule type" value="Genomic_DNA"/>
</dbReference>
<proteinExistence type="predicted"/>
<protein>
    <submittedName>
        <fullName evidence="2">AlpA family phage regulatory protein</fullName>
    </submittedName>
</protein>
<name>A0AAW4L8J1_9BACT</name>
<evidence type="ECO:0000256" key="1">
    <source>
        <dbReference type="SAM" id="MobiDB-lite"/>
    </source>
</evidence>